<proteinExistence type="predicted"/>
<dbReference type="Proteomes" id="UP000184147">
    <property type="component" value="Unassembled WGS sequence"/>
</dbReference>
<evidence type="ECO:0000313" key="2">
    <source>
        <dbReference type="EMBL" id="SHF76306.1"/>
    </source>
</evidence>
<dbReference type="AlphaFoldDB" id="A0A1M5EAU1"/>
<gene>
    <name evidence="2" type="ORF">SAMN05444377_11836</name>
</gene>
<dbReference type="OrthoDB" id="1363973at2"/>
<dbReference type="RefSeq" id="WP_073365111.1">
    <property type="nucleotide sequence ID" value="NZ_FQVQ01000018.1"/>
</dbReference>
<organism evidence="2 3">
    <name type="scientific">Flavobacterium fontis</name>
    <dbReference type="NCBI Taxonomy" id="1124188"/>
    <lineage>
        <taxon>Bacteria</taxon>
        <taxon>Pseudomonadati</taxon>
        <taxon>Bacteroidota</taxon>
        <taxon>Flavobacteriia</taxon>
        <taxon>Flavobacteriales</taxon>
        <taxon>Flavobacteriaceae</taxon>
        <taxon>Flavobacterium</taxon>
    </lineage>
</organism>
<keyword evidence="3" id="KW-1185">Reference proteome</keyword>
<protein>
    <recommendedName>
        <fullName evidence="4">Lipocalin-like domain-containing protein</fullName>
    </recommendedName>
</protein>
<keyword evidence="1" id="KW-0732">Signal</keyword>
<sequence length="191" mass="21399">MKKVVFFSLFCFISLVNAQKKKAPAASPVLAKVENLVLELKGGNLQLVQMEGTKAKETVVIQANATALKPVDCKIIPFTASGNKLYAVSWTEKKTVTTTDKTEEITTITHAIYEWASKKQVFFNTQVTNNITEKVYLDRNKNASETQMRVRREGYELVINPDGTLTQKNKTTTLTWTFDATSKAMVQAKKK</sequence>
<evidence type="ECO:0000313" key="3">
    <source>
        <dbReference type="Proteomes" id="UP000184147"/>
    </source>
</evidence>
<evidence type="ECO:0008006" key="4">
    <source>
        <dbReference type="Google" id="ProtNLM"/>
    </source>
</evidence>
<feature type="signal peptide" evidence="1">
    <location>
        <begin position="1"/>
        <end position="18"/>
    </location>
</feature>
<evidence type="ECO:0000256" key="1">
    <source>
        <dbReference type="SAM" id="SignalP"/>
    </source>
</evidence>
<feature type="chain" id="PRO_5012567438" description="Lipocalin-like domain-containing protein" evidence="1">
    <location>
        <begin position="19"/>
        <end position="191"/>
    </location>
</feature>
<accession>A0A1M5EAU1</accession>
<dbReference type="EMBL" id="FQVQ01000018">
    <property type="protein sequence ID" value="SHF76306.1"/>
    <property type="molecule type" value="Genomic_DNA"/>
</dbReference>
<reference evidence="2 3" key="1">
    <citation type="submission" date="2016-11" db="EMBL/GenBank/DDBJ databases">
        <authorList>
            <person name="Jaros S."/>
            <person name="Januszkiewicz K."/>
            <person name="Wedrychowicz H."/>
        </authorList>
    </citation>
    <scope>NUCLEOTIDE SEQUENCE [LARGE SCALE GENOMIC DNA]</scope>
    <source>
        <strain evidence="2 3">DSM 25660</strain>
    </source>
</reference>
<name>A0A1M5EAU1_9FLAO</name>